<evidence type="ECO:0000256" key="2">
    <source>
        <dbReference type="ARBA" id="ARBA00023125"/>
    </source>
</evidence>
<evidence type="ECO:0000256" key="3">
    <source>
        <dbReference type="ARBA" id="ARBA00023163"/>
    </source>
</evidence>
<proteinExistence type="predicted"/>
<evidence type="ECO:0000256" key="5">
    <source>
        <dbReference type="SAM" id="MobiDB-lite"/>
    </source>
</evidence>
<dbReference type="EMBL" id="FORY01000004">
    <property type="protein sequence ID" value="SFJ37554.1"/>
    <property type="molecule type" value="Genomic_DNA"/>
</dbReference>
<dbReference type="PROSITE" id="PS01081">
    <property type="entry name" value="HTH_TETR_1"/>
    <property type="match status" value="1"/>
</dbReference>
<dbReference type="Pfam" id="PF14246">
    <property type="entry name" value="TetR_C_7"/>
    <property type="match status" value="1"/>
</dbReference>
<protein>
    <submittedName>
        <fullName evidence="7">Transcriptional regulator, TetR family</fullName>
    </submittedName>
</protein>
<keyword evidence="1" id="KW-0805">Transcription regulation</keyword>
<dbReference type="STRING" id="576117.SAMN04488138_104114"/>
<evidence type="ECO:0000256" key="4">
    <source>
        <dbReference type="PROSITE-ProRule" id="PRU00335"/>
    </source>
</evidence>
<dbReference type="InterPro" id="IPR050109">
    <property type="entry name" value="HTH-type_TetR-like_transc_reg"/>
</dbReference>
<dbReference type="FunFam" id="1.10.10.60:FF:000141">
    <property type="entry name" value="TetR family transcriptional regulator"/>
    <property type="match status" value="1"/>
</dbReference>
<dbReference type="PRINTS" id="PR00455">
    <property type="entry name" value="HTHTETR"/>
</dbReference>
<dbReference type="Pfam" id="PF00440">
    <property type="entry name" value="TetR_N"/>
    <property type="match status" value="1"/>
</dbReference>
<evidence type="ECO:0000313" key="7">
    <source>
        <dbReference type="EMBL" id="SFJ37554.1"/>
    </source>
</evidence>
<dbReference type="InterPro" id="IPR001647">
    <property type="entry name" value="HTH_TetR"/>
</dbReference>
<feature type="domain" description="HTH tetR-type" evidence="6">
    <location>
        <begin position="31"/>
        <end position="91"/>
    </location>
</feature>
<keyword evidence="3" id="KW-0804">Transcription</keyword>
<dbReference type="InterPro" id="IPR039536">
    <property type="entry name" value="TetR_C_Proteobacteria"/>
</dbReference>
<dbReference type="PANTHER" id="PTHR30055">
    <property type="entry name" value="HTH-TYPE TRANSCRIPTIONAL REGULATOR RUTR"/>
    <property type="match status" value="1"/>
</dbReference>
<dbReference type="Gene3D" id="1.10.357.10">
    <property type="entry name" value="Tetracycline Repressor, domain 2"/>
    <property type="match status" value="1"/>
</dbReference>
<evidence type="ECO:0000313" key="8">
    <source>
        <dbReference type="Proteomes" id="UP000183299"/>
    </source>
</evidence>
<dbReference type="PANTHER" id="PTHR30055:SF146">
    <property type="entry name" value="HTH-TYPE TRANSCRIPTIONAL DUAL REGULATOR CECR"/>
    <property type="match status" value="1"/>
</dbReference>
<dbReference type="GO" id="GO:0003700">
    <property type="term" value="F:DNA-binding transcription factor activity"/>
    <property type="evidence" value="ECO:0007669"/>
    <property type="project" value="TreeGrafter"/>
</dbReference>
<name>A0A1I3QTQ4_9RHOB</name>
<dbReference type="InterPro" id="IPR009057">
    <property type="entry name" value="Homeodomain-like_sf"/>
</dbReference>
<dbReference type="SUPFAM" id="SSF46689">
    <property type="entry name" value="Homeodomain-like"/>
    <property type="match status" value="1"/>
</dbReference>
<keyword evidence="8" id="KW-1185">Reference proteome</keyword>
<evidence type="ECO:0000256" key="1">
    <source>
        <dbReference type="ARBA" id="ARBA00023015"/>
    </source>
</evidence>
<keyword evidence="2 4" id="KW-0238">DNA-binding</keyword>
<dbReference type="GeneID" id="98664562"/>
<feature type="compositionally biased region" description="Polar residues" evidence="5">
    <location>
        <begin position="11"/>
        <end position="21"/>
    </location>
</feature>
<feature type="region of interest" description="Disordered" evidence="5">
    <location>
        <begin position="1"/>
        <end position="30"/>
    </location>
</feature>
<sequence length="226" mass="25106">MSEECSESPACPTQQGEATTQKCRHPAGKDPEKRRQILSGAWQVFVDQGFDAATMNGICKAAGVSKGTLYVYFKNKEDLFVALVEDRREAFFAGIIERLEDAGTIEDHLLAYATGLSMQVNSENVIRAQRIVISVVERMPDLGARFYDAGARYFLGHLAEFLRSETEAGHLAVPDPEFAAAQFIELATAGTWRARIFGRRRTEPSAEEITRTAREAVRMFMATYGV</sequence>
<dbReference type="RefSeq" id="WP_066601998.1">
    <property type="nucleotide sequence ID" value="NZ_FORY01000004.1"/>
</dbReference>
<evidence type="ECO:0000259" key="6">
    <source>
        <dbReference type="PROSITE" id="PS50977"/>
    </source>
</evidence>
<dbReference type="PROSITE" id="PS50977">
    <property type="entry name" value="HTH_TETR_2"/>
    <property type="match status" value="1"/>
</dbReference>
<reference evidence="7 8" key="1">
    <citation type="submission" date="2016-10" db="EMBL/GenBank/DDBJ databases">
        <authorList>
            <person name="de Groot N.N."/>
        </authorList>
    </citation>
    <scope>NUCLEOTIDE SEQUENCE [LARGE SCALE GENOMIC DNA]</scope>
    <source>
        <strain evidence="7 8">CGMCC 1.8891</strain>
    </source>
</reference>
<dbReference type="OrthoDB" id="9816431at2"/>
<dbReference type="Gene3D" id="1.10.10.60">
    <property type="entry name" value="Homeodomain-like"/>
    <property type="match status" value="1"/>
</dbReference>
<organism evidence="7 8">
    <name type="scientific">Celeribacter halophilus</name>
    <dbReference type="NCBI Taxonomy" id="576117"/>
    <lineage>
        <taxon>Bacteria</taxon>
        <taxon>Pseudomonadati</taxon>
        <taxon>Pseudomonadota</taxon>
        <taxon>Alphaproteobacteria</taxon>
        <taxon>Rhodobacterales</taxon>
        <taxon>Roseobacteraceae</taxon>
        <taxon>Celeribacter</taxon>
    </lineage>
</organism>
<dbReference type="InterPro" id="IPR023772">
    <property type="entry name" value="DNA-bd_HTH_TetR-type_CS"/>
</dbReference>
<dbReference type="Proteomes" id="UP000183299">
    <property type="component" value="Unassembled WGS sequence"/>
</dbReference>
<gene>
    <name evidence="7" type="ORF">SAMN04488138_104114</name>
</gene>
<feature type="DNA-binding region" description="H-T-H motif" evidence="4">
    <location>
        <begin position="54"/>
        <end position="73"/>
    </location>
</feature>
<dbReference type="GO" id="GO:0000976">
    <property type="term" value="F:transcription cis-regulatory region binding"/>
    <property type="evidence" value="ECO:0007669"/>
    <property type="project" value="TreeGrafter"/>
</dbReference>
<dbReference type="AlphaFoldDB" id="A0A1I3QTQ4"/>
<accession>A0A1I3QTQ4</accession>